<dbReference type="Gene3D" id="3.30.450.150">
    <property type="entry name" value="Haem-degrading domain"/>
    <property type="match status" value="1"/>
</dbReference>
<dbReference type="InterPro" id="IPR005624">
    <property type="entry name" value="PduO/GlcC-like"/>
</dbReference>
<proteinExistence type="predicted"/>
<accession>A0ABQ0NZQ6</accession>
<sequence>MWFRSDEITPCSEKLSTQKAYTAFSFQADTDKLAEQLGASGLAAMTSPDYCFLPGGAVGRTVDGKTAYYVGVSMENPEIDQPAAHAVMNAVSSYF</sequence>
<dbReference type="Proteomes" id="UP001062901">
    <property type="component" value="Unassembled WGS sequence"/>
</dbReference>
<dbReference type="Pfam" id="PF03928">
    <property type="entry name" value="HbpS-like"/>
    <property type="match status" value="1"/>
</dbReference>
<evidence type="ECO:0000313" key="2">
    <source>
        <dbReference type="Proteomes" id="UP001062901"/>
    </source>
</evidence>
<comment type="caution">
    <text evidence="1">The sequence shown here is derived from an EMBL/GenBank/DDBJ whole genome shotgun (WGS) entry which is preliminary data.</text>
</comment>
<dbReference type="SUPFAM" id="SSF143744">
    <property type="entry name" value="GlcG-like"/>
    <property type="match status" value="1"/>
</dbReference>
<evidence type="ECO:0000313" key="1">
    <source>
        <dbReference type="EMBL" id="GBQ07116.1"/>
    </source>
</evidence>
<dbReference type="InterPro" id="IPR038084">
    <property type="entry name" value="PduO/GlcC-like_sf"/>
</dbReference>
<gene>
    <name evidence="1" type="ORF">AA15669_1235</name>
</gene>
<organism evidence="1 2">
    <name type="scientific">Saccharibacter floricola DSM 15669</name>
    <dbReference type="NCBI Taxonomy" id="1123227"/>
    <lineage>
        <taxon>Bacteria</taxon>
        <taxon>Pseudomonadati</taxon>
        <taxon>Pseudomonadota</taxon>
        <taxon>Alphaproteobacteria</taxon>
        <taxon>Acetobacterales</taxon>
        <taxon>Acetobacteraceae</taxon>
        <taxon>Saccharibacter</taxon>
    </lineage>
</organism>
<name>A0ABQ0NZQ6_9PROT</name>
<protein>
    <submittedName>
        <fullName evidence="1">Uncharacterized protein</fullName>
    </submittedName>
</protein>
<reference evidence="1" key="1">
    <citation type="submission" date="2013-04" db="EMBL/GenBank/DDBJ databases">
        <title>The genome sequencing project of 58 acetic acid bacteria.</title>
        <authorList>
            <person name="Okamoto-Kainuma A."/>
            <person name="Ishikawa M."/>
            <person name="Umino S."/>
            <person name="Koizumi Y."/>
            <person name="Shiwa Y."/>
            <person name="Yoshikawa H."/>
            <person name="Matsutani M."/>
            <person name="Matsushita K."/>
        </authorList>
    </citation>
    <scope>NUCLEOTIDE SEQUENCE</scope>
    <source>
        <strain evidence="1">DSM 15669</strain>
    </source>
</reference>
<dbReference type="EMBL" id="BAQD01000021">
    <property type="protein sequence ID" value="GBQ07116.1"/>
    <property type="molecule type" value="Genomic_DNA"/>
</dbReference>
<keyword evidence="2" id="KW-1185">Reference proteome</keyword>